<dbReference type="PRINTS" id="PR00406">
    <property type="entry name" value="CYTB5RDTASE"/>
</dbReference>
<dbReference type="InterPro" id="IPR039261">
    <property type="entry name" value="FNR_nucleotide-bd"/>
</dbReference>
<feature type="binding site" evidence="12">
    <location>
        <position position="196"/>
    </location>
    <ligand>
        <name>FAD</name>
        <dbReference type="ChEBI" id="CHEBI:57692"/>
    </ligand>
</feature>
<feature type="binding site" evidence="12">
    <location>
        <position position="122"/>
    </location>
    <ligand>
        <name>FAD</name>
        <dbReference type="ChEBI" id="CHEBI:57692"/>
    </ligand>
</feature>
<feature type="binding site" evidence="12">
    <location>
        <position position="137"/>
    </location>
    <ligand>
        <name>FAD</name>
        <dbReference type="ChEBI" id="CHEBI:57692"/>
    </ligand>
</feature>
<dbReference type="SUPFAM" id="SSF63380">
    <property type="entry name" value="Riboflavin synthase domain-like"/>
    <property type="match status" value="1"/>
</dbReference>
<keyword evidence="14" id="KW-0472">Membrane</keyword>
<evidence type="ECO:0000256" key="12">
    <source>
        <dbReference type="PIRSR" id="PIRSR601834-1"/>
    </source>
</evidence>
<dbReference type="InterPro" id="IPR017938">
    <property type="entry name" value="Riboflavin_synthase-like_b-brl"/>
</dbReference>
<dbReference type="InterPro" id="IPR001709">
    <property type="entry name" value="Flavoprot_Pyr_Nucl_cyt_Rdtase"/>
</dbReference>
<feature type="binding site" evidence="12">
    <location>
        <position position="105"/>
    </location>
    <ligand>
        <name>FAD</name>
        <dbReference type="ChEBI" id="CHEBI:57692"/>
    </ligand>
</feature>
<keyword evidence="7 13" id="KW-0560">Oxidoreductase</keyword>
<protein>
    <recommendedName>
        <fullName evidence="13">NADH-cytochrome b5 reductase</fullName>
        <ecNumber evidence="13">1.6.2.2</ecNumber>
    </recommendedName>
</protein>
<comment type="similarity">
    <text evidence="2 13">Belongs to the flavoprotein pyridine nucleotide cytochrome reductase family.</text>
</comment>
<dbReference type="Pfam" id="PF00970">
    <property type="entry name" value="FAD_binding_6"/>
    <property type="match status" value="1"/>
</dbReference>
<keyword evidence="6" id="KW-0443">Lipid metabolism</keyword>
<comment type="cofactor">
    <cofactor evidence="1 12 13">
        <name>FAD</name>
        <dbReference type="ChEBI" id="CHEBI:57692"/>
    </cofactor>
</comment>
<evidence type="ECO:0000256" key="1">
    <source>
        <dbReference type="ARBA" id="ARBA00001974"/>
    </source>
</evidence>
<name>A0A1B6GUP1_9HEMI</name>
<sequence>MGVYEDFTRMVQLNATVPVIVGVGVVLSSAFLLTYWFTKKKSRPITLVDSTIKVPLKLSETIHISHDTKKFRFALPSENHILGLPIGQHIFLSATIDNEPVIRSYTPVTSDDDVGYMDLVIKVYLKDVHPKFPAGGKMSQYLNDMKVGDSIDVRGPSGRLKYLGSGRFSLKLLRKDPPRIVTVNKVAMIAGGTGITPMLQLIRHITKDSHDTTKMALLFANQTEKDILLRDELEEVVSKHGAQFKLWYTVDTPSEGWKYSTGFINADMIQNHLFPPSSDTLVLMCGPPPMVNFACIPNLDKLGYDANLRFAY</sequence>
<evidence type="ECO:0000256" key="6">
    <source>
        <dbReference type="ARBA" id="ARBA00022955"/>
    </source>
</evidence>
<keyword evidence="14" id="KW-0812">Transmembrane</keyword>
<dbReference type="EMBL" id="GECZ01003611">
    <property type="protein sequence ID" value="JAS66158.1"/>
    <property type="molecule type" value="Transcribed_RNA"/>
</dbReference>
<dbReference type="Gene3D" id="2.40.30.10">
    <property type="entry name" value="Translation factors"/>
    <property type="match status" value="1"/>
</dbReference>
<keyword evidence="4 12" id="KW-0285">Flavoprotein</keyword>
<evidence type="ECO:0000256" key="4">
    <source>
        <dbReference type="ARBA" id="ARBA00022630"/>
    </source>
</evidence>
<evidence type="ECO:0000256" key="8">
    <source>
        <dbReference type="ARBA" id="ARBA00023011"/>
    </source>
</evidence>
<dbReference type="GO" id="GO:0090524">
    <property type="term" value="F:cytochrome-b5 reductase activity, acting on NADH"/>
    <property type="evidence" value="ECO:0007669"/>
    <property type="project" value="UniProtKB-EC"/>
</dbReference>
<evidence type="ECO:0000256" key="3">
    <source>
        <dbReference type="ARBA" id="ARBA00022516"/>
    </source>
</evidence>
<dbReference type="PRINTS" id="PR00371">
    <property type="entry name" value="FPNCR"/>
</dbReference>
<feature type="binding site" evidence="12">
    <location>
        <position position="138"/>
    </location>
    <ligand>
        <name>FAD</name>
        <dbReference type="ChEBI" id="CHEBI:57692"/>
    </ligand>
</feature>
<evidence type="ECO:0000256" key="5">
    <source>
        <dbReference type="ARBA" id="ARBA00022827"/>
    </source>
</evidence>
<keyword evidence="9 13" id="KW-0520">NAD</keyword>
<dbReference type="GO" id="GO:0005739">
    <property type="term" value="C:mitochondrion"/>
    <property type="evidence" value="ECO:0007669"/>
    <property type="project" value="TreeGrafter"/>
</dbReference>
<dbReference type="InterPro" id="IPR008333">
    <property type="entry name" value="Cbr1-like_FAD-bd_dom"/>
</dbReference>
<evidence type="ECO:0000256" key="10">
    <source>
        <dbReference type="ARBA" id="ARBA00023166"/>
    </source>
</evidence>
<evidence type="ECO:0000259" key="15">
    <source>
        <dbReference type="PROSITE" id="PS51384"/>
    </source>
</evidence>
<evidence type="ECO:0000256" key="2">
    <source>
        <dbReference type="ARBA" id="ARBA00006105"/>
    </source>
</evidence>
<dbReference type="GO" id="GO:0071949">
    <property type="term" value="F:FAD binding"/>
    <property type="evidence" value="ECO:0007669"/>
    <property type="project" value="TreeGrafter"/>
</dbReference>
<dbReference type="PROSITE" id="PS51384">
    <property type="entry name" value="FAD_FR"/>
    <property type="match status" value="1"/>
</dbReference>
<dbReference type="AlphaFoldDB" id="A0A1B6GUP1"/>
<dbReference type="PANTHER" id="PTHR19370">
    <property type="entry name" value="NADH-CYTOCHROME B5 REDUCTASE"/>
    <property type="match status" value="1"/>
</dbReference>
<feature type="binding site" evidence="12">
    <location>
        <position position="120"/>
    </location>
    <ligand>
        <name>FAD</name>
        <dbReference type="ChEBI" id="CHEBI:57692"/>
    </ligand>
</feature>
<evidence type="ECO:0000256" key="7">
    <source>
        <dbReference type="ARBA" id="ARBA00023002"/>
    </source>
</evidence>
<dbReference type="FunFam" id="3.40.50.80:FF:000005">
    <property type="entry name" value="NADH-cytochrome b5 reductase"/>
    <property type="match status" value="1"/>
</dbReference>
<comment type="catalytic activity">
    <reaction evidence="13">
        <text>2 Fe(III)-[cytochrome b5] + NADH = 2 Fe(II)-[cytochrome b5] + NAD(+) + H(+)</text>
        <dbReference type="Rhea" id="RHEA:46680"/>
        <dbReference type="Rhea" id="RHEA-COMP:10438"/>
        <dbReference type="Rhea" id="RHEA-COMP:10439"/>
        <dbReference type="ChEBI" id="CHEBI:15378"/>
        <dbReference type="ChEBI" id="CHEBI:29033"/>
        <dbReference type="ChEBI" id="CHEBI:29034"/>
        <dbReference type="ChEBI" id="CHEBI:57540"/>
        <dbReference type="ChEBI" id="CHEBI:57945"/>
        <dbReference type="EC" id="1.6.2.2"/>
    </reaction>
</comment>
<keyword evidence="5 12" id="KW-0274">FAD</keyword>
<gene>
    <name evidence="16" type="ORF">g.19469</name>
</gene>
<evidence type="ECO:0000313" key="16">
    <source>
        <dbReference type="EMBL" id="JAS66158.1"/>
    </source>
</evidence>
<keyword evidence="3" id="KW-0444">Lipid biosynthesis</keyword>
<evidence type="ECO:0000256" key="9">
    <source>
        <dbReference type="ARBA" id="ARBA00023027"/>
    </source>
</evidence>
<keyword evidence="8" id="KW-0756">Sterol biosynthesis</keyword>
<accession>A0A1B6GUP1</accession>
<feature type="binding site" evidence="12">
    <location>
        <position position="103"/>
    </location>
    <ligand>
        <name>FAD</name>
        <dbReference type="ChEBI" id="CHEBI:57692"/>
    </ligand>
</feature>
<organism evidence="16">
    <name type="scientific">Cuerna arida</name>
    <dbReference type="NCBI Taxonomy" id="1464854"/>
    <lineage>
        <taxon>Eukaryota</taxon>
        <taxon>Metazoa</taxon>
        <taxon>Ecdysozoa</taxon>
        <taxon>Arthropoda</taxon>
        <taxon>Hexapoda</taxon>
        <taxon>Insecta</taxon>
        <taxon>Pterygota</taxon>
        <taxon>Neoptera</taxon>
        <taxon>Paraneoptera</taxon>
        <taxon>Hemiptera</taxon>
        <taxon>Auchenorrhyncha</taxon>
        <taxon>Membracoidea</taxon>
        <taxon>Cicadellidae</taxon>
        <taxon>Cicadellinae</taxon>
        <taxon>Proconiini</taxon>
        <taxon>Cuerna</taxon>
    </lineage>
</organism>
<dbReference type="Pfam" id="PF00175">
    <property type="entry name" value="NAD_binding_1"/>
    <property type="match status" value="1"/>
</dbReference>
<dbReference type="Gene3D" id="3.40.50.80">
    <property type="entry name" value="Nucleotide-binding domain of ferredoxin-NADP reductase (FNR) module"/>
    <property type="match status" value="1"/>
</dbReference>
<dbReference type="EC" id="1.6.2.2" evidence="13"/>
<dbReference type="GO" id="GO:0016126">
    <property type="term" value="P:sterol biosynthetic process"/>
    <property type="evidence" value="ECO:0007669"/>
    <property type="project" value="UniProtKB-KW"/>
</dbReference>
<dbReference type="InterPro" id="IPR017927">
    <property type="entry name" value="FAD-bd_FR_type"/>
</dbReference>
<feature type="binding site" evidence="12">
    <location>
        <position position="139"/>
    </location>
    <ligand>
        <name>FAD</name>
        <dbReference type="ChEBI" id="CHEBI:57692"/>
    </ligand>
</feature>
<dbReference type="CDD" id="cd06183">
    <property type="entry name" value="cyt_b5_reduct_like"/>
    <property type="match status" value="1"/>
</dbReference>
<keyword evidence="14" id="KW-1133">Transmembrane helix</keyword>
<evidence type="ECO:0000256" key="14">
    <source>
        <dbReference type="SAM" id="Phobius"/>
    </source>
</evidence>
<dbReference type="InterPro" id="IPR001433">
    <property type="entry name" value="OxRdtase_FAD/NAD-bd"/>
</dbReference>
<evidence type="ECO:0000256" key="11">
    <source>
        <dbReference type="ARBA" id="ARBA00023221"/>
    </source>
</evidence>
<reference evidence="16" key="1">
    <citation type="submission" date="2015-11" db="EMBL/GenBank/DDBJ databases">
        <title>De novo transcriptome assembly of four potential Pierce s Disease insect vectors from Arizona vineyards.</title>
        <authorList>
            <person name="Tassone E.E."/>
        </authorList>
    </citation>
    <scope>NUCLEOTIDE SEQUENCE</scope>
</reference>
<dbReference type="FunFam" id="2.40.30.10:FF:000021">
    <property type="entry name" value="NADH-cytochrome b5 reductase"/>
    <property type="match status" value="1"/>
</dbReference>
<keyword evidence="10" id="KW-1207">Sterol metabolism</keyword>
<evidence type="ECO:0000256" key="13">
    <source>
        <dbReference type="RuleBase" id="RU361226"/>
    </source>
</evidence>
<dbReference type="InterPro" id="IPR001834">
    <property type="entry name" value="CBR-like"/>
</dbReference>
<feature type="domain" description="FAD-binding FR-type" evidence="15">
    <location>
        <begin position="51"/>
        <end position="163"/>
    </location>
</feature>
<proteinExistence type="inferred from homology"/>
<keyword evidence="11" id="KW-0753">Steroid metabolism</keyword>
<feature type="transmembrane region" description="Helical" evidence="14">
    <location>
        <begin position="15"/>
        <end position="37"/>
    </location>
</feature>
<keyword evidence="6" id="KW-0752">Steroid biosynthesis</keyword>
<dbReference type="SUPFAM" id="SSF52343">
    <property type="entry name" value="Ferredoxin reductase-like, C-terminal NADP-linked domain"/>
    <property type="match status" value="1"/>
</dbReference>
<dbReference type="PANTHER" id="PTHR19370:SF185">
    <property type="entry name" value="NADH-CYTOCHROME B5 REDUCTASE"/>
    <property type="match status" value="1"/>
</dbReference>